<dbReference type="Gramene" id="ERM93905">
    <property type="protein sequence ID" value="ERM93905"/>
    <property type="gene ID" value="AMTR_s00137p00042790"/>
</dbReference>
<dbReference type="HAMAP" id="MF_00080">
    <property type="entry name" value="IF_3"/>
    <property type="match status" value="1"/>
</dbReference>
<evidence type="ECO:0000256" key="8">
    <source>
        <dbReference type="ARBA" id="ARBA00057772"/>
    </source>
</evidence>
<dbReference type="eggNOG" id="ENOG502QUHV">
    <property type="taxonomic scope" value="Eukaryota"/>
</dbReference>
<dbReference type="Gene3D" id="3.30.110.10">
    <property type="entry name" value="Translation initiation factor 3 (IF-3), C-terminal domain"/>
    <property type="match status" value="1"/>
</dbReference>
<dbReference type="Pfam" id="PF05198">
    <property type="entry name" value="IF3_N"/>
    <property type="match status" value="1"/>
</dbReference>
<evidence type="ECO:0000259" key="10">
    <source>
        <dbReference type="Pfam" id="PF00707"/>
    </source>
</evidence>
<evidence type="ECO:0000256" key="9">
    <source>
        <dbReference type="RuleBase" id="RU000646"/>
    </source>
</evidence>
<evidence type="ECO:0000256" key="2">
    <source>
        <dbReference type="ARBA" id="ARBA00005439"/>
    </source>
</evidence>
<proteinExistence type="inferred from homology"/>
<comment type="subunit">
    <text evidence="9">Monomer.</text>
</comment>
<dbReference type="SUPFAM" id="SSF55200">
    <property type="entry name" value="Translation initiation factor IF3, C-terminal domain"/>
    <property type="match status" value="1"/>
</dbReference>
<dbReference type="OMA" id="SDRNMFI"/>
<evidence type="ECO:0000256" key="4">
    <source>
        <dbReference type="ARBA" id="ARBA00022540"/>
    </source>
</evidence>
<keyword evidence="6 9" id="KW-0648">Protein biosynthesis</keyword>
<evidence type="ECO:0000259" key="11">
    <source>
        <dbReference type="Pfam" id="PF05198"/>
    </source>
</evidence>
<dbReference type="KEGG" id="atr:18421805"/>
<dbReference type="GO" id="GO:0032790">
    <property type="term" value="P:ribosome disassembly"/>
    <property type="evidence" value="ECO:0000318"/>
    <property type="project" value="GO_Central"/>
</dbReference>
<name>W1NFF4_AMBTC</name>
<dbReference type="OrthoDB" id="21573at2759"/>
<sequence length="273" mass="30929">MARVIGGPFHVACSRRAITSKRQRFDSKEVPVSFSSLRNSGIWGVRIVRSICVSEWSFHRGLVVAGIGGFRQSRNSRSSDEDSDPAIDIGGIRSPSVRLIDAQQNMVGIMPKSEAIRMAEDAELDLVILSPEADPPVVRIMDYSKYRYEQQKKKREQQKKSAASRMDLKELKMGYNIDSHDYSVRIKAAKKFLNDGDKVKVIVNLKGRENEFRNIAIELIKRFQSDIGELATEESKNFRERNIYIVLVPNKTVLQKSQEQPKKKQDSEVSAGV</sequence>
<dbReference type="InterPro" id="IPR019814">
    <property type="entry name" value="Translation_initiation_fac_3_N"/>
</dbReference>
<dbReference type="PROSITE" id="PS00938">
    <property type="entry name" value="IF3"/>
    <property type="match status" value="1"/>
</dbReference>
<dbReference type="InterPro" id="IPR036787">
    <property type="entry name" value="T_IF-3_N_sf"/>
</dbReference>
<dbReference type="Proteomes" id="UP000017836">
    <property type="component" value="Unassembled WGS sequence"/>
</dbReference>
<dbReference type="InterPro" id="IPR036788">
    <property type="entry name" value="T_IF-3_C_sf"/>
</dbReference>
<protein>
    <recommendedName>
        <fullName evidence="9">Translation initiation factor IF-3</fullName>
    </recommendedName>
</protein>
<dbReference type="AlphaFoldDB" id="W1NFF4"/>
<comment type="similarity">
    <text evidence="2 9">Belongs to the IF-3 family.</text>
</comment>
<keyword evidence="13" id="KW-1185">Reference proteome</keyword>
<accession>W1NFF4</accession>
<reference evidence="13" key="1">
    <citation type="journal article" date="2013" name="Science">
        <title>The Amborella genome and the evolution of flowering plants.</title>
        <authorList>
            <consortium name="Amborella Genome Project"/>
        </authorList>
    </citation>
    <scope>NUCLEOTIDE SEQUENCE [LARGE SCALE GENOMIC DNA]</scope>
</reference>
<evidence type="ECO:0000313" key="12">
    <source>
        <dbReference type="EMBL" id="ERM93905.1"/>
    </source>
</evidence>
<comment type="function">
    <text evidence="8">Chloroplast translation initiation factor that is essential for the coordination of leaf and chloroplast development. IF-3 binds to the 30S ribosomal subunit and shifts the equilibrium between 70S ribosomes and their 50S and 30S subunits in favor of the free subunits, thus enhancing the availability of 30S subunits on which protein synthesis initiation begins.</text>
</comment>
<dbReference type="Gene3D" id="3.10.20.80">
    <property type="entry name" value="Translation initiation factor 3 (IF-3), N-terminal domain"/>
    <property type="match status" value="1"/>
</dbReference>
<dbReference type="PANTHER" id="PTHR10938:SF0">
    <property type="entry name" value="TRANSLATION INITIATION FACTOR IF-3, MITOCHONDRIAL"/>
    <property type="match status" value="1"/>
</dbReference>
<dbReference type="GO" id="GO:0009507">
    <property type="term" value="C:chloroplast"/>
    <property type="evidence" value="ECO:0007669"/>
    <property type="project" value="UniProtKB-SubCell"/>
</dbReference>
<gene>
    <name evidence="12" type="ORF">AMTR_s00137p00042790</name>
</gene>
<evidence type="ECO:0000256" key="7">
    <source>
        <dbReference type="ARBA" id="ARBA00022946"/>
    </source>
</evidence>
<dbReference type="GO" id="GO:0003729">
    <property type="term" value="F:mRNA binding"/>
    <property type="evidence" value="ECO:0007669"/>
    <property type="project" value="UniProtKB-ARBA"/>
</dbReference>
<dbReference type="HOGENOM" id="CLU_054919_3_1_1"/>
<evidence type="ECO:0000256" key="1">
    <source>
        <dbReference type="ARBA" id="ARBA00004229"/>
    </source>
</evidence>
<keyword evidence="7" id="KW-0809">Transit peptide</keyword>
<dbReference type="InterPro" id="IPR001288">
    <property type="entry name" value="Translation_initiation_fac_3"/>
</dbReference>
<dbReference type="GO" id="GO:0003743">
    <property type="term" value="F:translation initiation factor activity"/>
    <property type="evidence" value="ECO:0000318"/>
    <property type="project" value="GO_Central"/>
</dbReference>
<feature type="domain" description="Translation initiation factor 3 N-terminal" evidence="11">
    <location>
        <begin position="92"/>
        <end position="157"/>
    </location>
</feature>
<dbReference type="FunFam" id="3.10.20.80:FF:000003">
    <property type="entry name" value="Translation initiation factor IF-3"/>
    <property type="match status" value="1"/>
</dbReference>
<dbReference type="PANTHER" id="PTHR10938">
    <property type="entry name" value="TRANSLATION INITIATION FACTOR IF-3"/>
    <property type="match status" value="1"/>
</dbReference>
<dbReference type="EMBL" id="KI397541">
    <property type="protein sequence ID" value="ERM93905.1"/>
    <property type="molecule type" value="Genomic_DNA"/>
</dbReference>
<evidence type="ECO:0000256" key="6">
    <source>
        <dbReference type="ARBA" id="ARBA00022917"/>
    </source>
</evidence>
<dbReference type="GO" id="GO:0043022">
    <property type="term" value="F:ribosome binding"/>
    <property type="evidence" value="ECO:0000318"/>
    <property type="project" value="GO_Central"/>
</dbReference>
<keyword evidence="4 9" id="KW-0396">Initiation factor</keyword>
<evidence type="ECO:0000313" key="13">
    <source>
        <dbReference type="Proteomes" id="UP000017836"/>
    </source>
</evidence>
<keyword evidence="5" id="KW-0934">Plastid</keyword>
<evidence type="ECO:0000256" key="5">
    <source>
        <dbReference type="ARBA" id="ARBA00022640"/>
    </source>
</evidence>
<dbReference type="SUPFAM" id="SSF54364">
    <property type="entry name" value="Translation initiation factor IF3, N-terminal domain"/>
    <property type="match status" value="1"/>
</dbReference>
<dbReference type="Pfam" id="PF00707">
    <property type="entry name" value="IF3_C"/>
    <property type="match status" value="1"/>
</dbReference>
<comment type="subcellular location">
    <subcellularLocation>
        <location evidence="1 9">Plastid</location>
        <location evidence="1 9">Chloroplast</location>
    </subcellularLocation>
</comment>
<feature type="domain" description="Translation initiation factor 3 C-terminal" evidence="10">
    <location>
        <begin position="167"/>
        <end position="250"/>
    </location>
</feature>
<keyword evidence="3" id="KW-0150">Chloroplast</keyword>
<dbReference type="STRING" id="13333.W1NFF4"/>
<dbReference type="InterPro" id="IPR019813">
    <property type="entry name" value="Translation_initiation_fac3_CS"/>
</dbReference>
<dbReference type="InterPro" id="IPR019815">
    <property type="entry name" value="Translation_initiation_fac_3_C"/>
</dbReference>
<organism evidence="12 13">
    <name type="scientific">Amborella trichopoda</name>
    <dbReference type="NCBI Taxonomy" id="13333"/>
    <lineage>
        <taxon>Eukaryota</taxon>
        <taxon>Viridiplantae</taxon>
        <taxon>Streptophyta</taxon>
        <taxon>Embryophyta</taxon>
        <taxon>Tracheophyta</taxon>
        <taxon>Spermatophyta</taxon>
        <taxon>Magnoliopsida</taxon>
        <taxon>Amborellales</taxon>
        <taxon>Amborellaceae</taxon>
        <taxon>Amborella</taxon>
    </lineage>
</organism>
<dbReference type="NCBIfam" id="TIGR00168">
    <property type="entry name" value="infC"/>
    <property type="match status" value="1"/>
</dbReference>
<evidence type="ECO:0000256" key="3">
    <source>
        <dbReference type="ARBA" id="ARBA00022528"/>
    </source>
</evidence>
<dbReference type="FunFam" id="3.30.110.10:FF:000003">
    <property type="entry name" value="Translation initiation factor IF-3"/>
    <property type="match status" value="1"/>
</dbReference>